<keyword evidence="2" id="KW-1185">Reference proteome</keyword>
<gene>
    <name evidence="1" type="ORF">K6Y31_10830</name>
</gene>
<accession>A0ABS8WCN9</accession>
<evidence type="ECO:0000313" key="2">
    <source>
        <dbReference type="Proteomes" id="UP001201273"/>
    </source>
</evidence>
<comment type="caution">
    <text evidence="1">The sequence shown here is derived from an EMBL/GenBank/DDBJ whole genome shotgun (WGS) entry which is preliminary data.</text>
</comment>
<reference evidence="1 2" key="1">
    <citation type="journal article" date="2022" name="Environ. Microbiol. Rep.">
        <title>Eco-phylogenetic analyses reveal divergent evolution of vitamin B12 metabolism in the marine bacterial family 'Psychromonadaceae'.</title>
        <authorList>
            <person name="Jin X."/>
            <person name="Yang Y."/>
            <person name="Cao H."/>
            <person name="Gao B."/>
            <person name="Zhao Z."/>
        </authorList>
    </citation>
    <scope>NUCLEOTIDE SEQUENCE [LARGE SCALE GENOMIC DNA]</scope>
    <source>
        <strain evidence="1 2">MKS20</strain>
    </source>
</reference>
<name>A0ABS8WCN9_9GAMM</name>
<evidence type="ECO:0000313" key="1">
    <source>
        <dbReference type="EMBL" id="MCE2595309.1"/>
    </source>
</evidence>
<protein>
    <submittedName>
        <fullName evidence="1">Uncharacterized protein</fullName>
    </submittedName>
</protein>
<organism evidence="1 2">
    <name type="scientific">Motilimonas cestriensis</name>
    <dbReference type="NCBI Taxonomy" id="2742685"/>
    <lineage>
        <taxon>Bacteria</taxon>
        <taxon>Pseudomonadati</taxon>
        <taxon>Pseudomonadota</taxon>
        <taxon>Gammaproteobacteria</taxon>
        <taxon>Alteromonadales</taxon>
        <taxon>Alteromonadales genera incertae sedis</taxon>
        <taxon>Motilimonas</taxon>
    </lineage>
</organism>
<dbReference type="Proteomes" id="UP001201273">
    <property type="component" value="Unassembled WGS sequence"/>
</dbReference>
<dbReference type="EMBL" id="JAIMJA010000009">
    <property type="protein sequence ID" value="MCE2595309.1"/>
    <property type="molecule type" value="Genomic_DNA"/>
</dbReference>
<dbReference type="RefSeq" id="WP_233052798.1">
    <property type="nucleotide sequence ID" value="NZ_JAIMJA010000009.1"/>
</dbReference>
<feature type="non-terminal residue" evidence="1">
    <location>
        <position position="1"/>
    </location>
</feature>
<sequence>RNAWRLAISDKGWWALSKTPQLHQALPDSRFTEQGLYSLLGGDEALKIYSKPPYATHACTVV</sequence>
<proteinExistence type="predicted"/>